<dbReference type="WBParaSite" id="jg21883">
    <property type="protein sequence ID" value="jg21883"/>
    <property type="gene ID" value="jg21883"/>
</dbReference>
<organism evidence="1 2">
    <name type="scientific">Ditylenchus dipsaci</name>
    <dbReference type="NCBI Taxonomy" id="166011"/>
    <lineage>
        <taxon>Eukaryota</taxon>
        <taxon>Metazoa</taxon>
        <taxon>Ecdysozoa</taxon>
        <taxon>Nematoda</taxon>
        <taxon>Chromadorea</taxon>
        <taxon>Rhabditida</taxon>
        <taxon>Tylenchina</taxon>
        <taxon>Tylenchomorpha</taxon>
        <taxon>Sphaerularioidea</taxon>
        <taxon>Anguinidae</taxon>
        <taxon>Anguininae</taxon>
        <taxon>Ditylenchus</taxon>
    </lineage>
</organism>
<dbReference type="Proteomes" id="UP000887574">
    <property type="component" value="Unplaced"/>
</dbReference>
<reference evidence="2" key="1">
    <citation type="submission" date="2022-11" db="UniProtKB">
        <authorList>
            <consortium name="WormBaseParasite"/>
        </authorList>
    </citation>
    <scope>IDENTIFICATION</scope>
</reference>
<keyword evidence="1" id="KW-1185">Reference proteome</keyword>
<name>A0A915DQM0_9BILA</name>
<sequence>MKSTRNADDIKYDIENEIRKFMTGFDGRIRVALKPILEQQTFAISEDMRVLVPYRPDEGVEYALIQCVLILQSVQATGFQLSQFLTPAVQAIDMFPTPLAYIGNQVMSGNGWFWISSHAPECSYASHYVLIYSCYFRGSNVNAPSSLNKQMTNSQTASHLLLLLDQKSADELKKYIHDILGEYYCKVGKESLRDDVQ</sequence>
<evidence type="ECO:0000313" key="1">
    <source>
        <dbReference type="Proteomes" id="UP000887574"/>
    </source>
</evidence>
<accession>A0A915DQM0</accession>
<proteinExistence type="predicted"/>
<evidence type="ECO:0000313" key="2">
    <source>
        <dbReference type="WBParaSite" id="jg21883"/>
    </source>
</evidence>
<protein>
    <submittedName>
        <fullName evidence="2">Uncharacterized protein</fullName>
    </submittedName>
</protein>
<dbReference type="AlphaFoldDB" id="A0A915DQM0"/>